<organism evidence="11 12">
    <name type="scientific">Methylobrevis albus</name>
    <dbReference type="NCBI Taxonomy" id="2793297"/>
    <lineage>
        <taxon>Bacteria</taxon>
        <taxon>Pseudomonadati</taxon>
        <taxon>Pseudomonadota</taxon>
        <taxon>Alphaproteobacteria</taxon>
        <taxon>Hyphomicrobiales</taxon>
        <taxon>Pleomorphomonadaceae</taxon>
        <taxon>Methylobrevis</taxon>
    </lineage>
</organism>
<dbReference type="Gene3D" id="3.40.50.300">
    <property type="entry name" value="P-loop containing nucleotide triphosphate hydrolases"/>
    <property type="match status" value="1"/>
</dbReference>
<keyword evidence="5" id="KW-0067">ATP-binding</keyword>
<dbReference type="RefSeq" id="WP_197311404.1">
    <property type="nucleotide sequence ID" value="NZ_JADZLT010000050.1"/>
</dbReference>
<evidence type="ECO:0000256" key="1">
    <source>
        <dbReference type="ARBA" id="ARBA00004651"/>
    </source>
</evidence>
<dbReference type="PROSITE" id="PS00211">
    <property type="entry name" value="ABC_TRANSPORTER_1"/>
    <property type="match status" value="1"/>
</dbReference>
<feature type="transmembrane region" description="Helical" evidence="8">
    <location>
        <begin position="20"/>
        <end position="40"/>
    </location>
</feature>
<dbReference type="Pfam" id="PF00005">
    <property type="entry name" value="ABC_tran"/>
    <property type="match status" value="1"/>
</dbReference>
<dbReference type="InterPro" id="IPR003593">
    <property type="entry name" value="AAA+_ATPase"/>
</dbReference>
<dbReference type="SUPFAM" id="SSF52540">
    <property type="entry name" value="P-loop containing nucleoside triphosphate hydrolases"/>
    <property type="match status" value="1"/>
</dbReference>
<feature type="transmembrane region" description="Helical" evidence="8">
    <location>
        <begin position="145"/>
        <end position="178"/>
    </location>
</feature>
<dbReference type="EMBL" id="JADZLT010000050">
    <property type="protein sequence ID" value="MBH0238322.1"/>
    <property type="molecule type" value="Genomic_DNA"/>
</dbReference>
<dbReference type="InterPro" id="IPR014216">
    <property type="entry name" value="ABC_transptr_CydD"/>
</dbReference>
<keyword evidence="4" id="KW-0547">Nucleotide-binding</keyword>
<dbReference type="InterPro" id="IPR027417">
    <property type="entry name" value="P-loop_NTPase"/>
</dbReference>
<keyword evidence="7 8" id="KW-0472">Membrane</keyword>
<dbReference type="PANTHER" id="PTHR24221:SF261">
    <property type="entry name" value="GLUTATHIONE_L-CYSTEINE TRANSPORT SYSTEM ATP-BINDING_PERMEASE PROTEIN CYDD"/>
    <property type="match status" value="1"/>
</dbReference>
<dbReference type="GO" id="GO:0042883">
    <property type="term" value="P:cysteine transport"/>
    <property type="evidence" value="ECO:0007669"/>
    <property type="project" value="InterPro"/>
</dbReference>
<dbReference type="PROSITE" id="PS50929">
    <property type="entry name" value="ABC_TM1F"/>
    <property type="match status" value="1"/>
</dbReference>
<feature type="transmembrane region" description="Helical" evidence="8">
    <location>
        <begin position="236"/>
        <end position="269"/>
    </location>
</feature>
<keyword evidence="6 8" id="KW-1133">Transmembrane helix</keyword>
<feature type="transmembrane region" description="Helical" evidence="8">
    <location>
        <begin position="52"/>
        <end position="72"/>
    </location>
</feature>
<keyword evidence="12" id="KW-1185">Reference proteome</keyword>
<dbReference type="Pfam" id="PF00664">
    <property type="entry name" value="ABC_membrane"/>
    <property type="match status" value="1"/>
</dbReference>
<dbReference type="Proteomes" id="UP000631694">
    <property type="component" value="Unassembled WGS sequence"/>
</dbReference>
<evidence type="ECO:0000259" key="9">
    <source>
        <dbReference type="PROSITE" id="PS50893"/>
    </source>
</evidence>
<evidence type="ECO:0000256" key="7">
    <source>
        <dbReference type="ARBA" id="ARBA00023136"/>
    </source>
</evidence>
<evidence type="ECO:0000256" key="6">
    <source>
        <dbReference type="ARBA" id="ARBA00022989"/>
    </source>
</evidence>
<feature type="transmembrane region" description="Helical" evidence="8">
    <location>
        <begin position="275"/>
        <end position="294"/>
    </location>
</feature>
<evidence type="ECO:0000256" key="8">
    <source>
        <dbReference type="SAM" id="Phobius"/>
    </source>
</evidence>
<accession>A0A931I0Z3</accession>
<dbReference type="AlphaFoldDB" id="A0A931I0Z3"/>
<evidence type="ECO:0000259" key="10">
    <source>
        <dbReference type="PROSITE" id="PS50929"/>
    </source>
</evidence>
<comment type="caution">
    <text evidence="11">The sequence shown here is derived from an EMBL/GenBank/DDBJ whole genome shotgun (WGS) entry which is preliminary data.</text>
</comment>
<dbReference type="GO" id="GO:0005886">
    <property type="term" value="C:plasma membrane"/>
    <property type="evidence" value="ECO:0007669"/>
    <property type="project" value="UniProtKB-SubCell"/>
</dbReference>
<dbReference type="InterPro" id="IPR017871">
    <property type="entry name" value="ABC_transporter-like_CS"/>
</dbReference>
<proteinExistence type="inferred from homology"/>
<gene>
    <name evidence="11" type="primary">cydD</name>
    <name evidence="11" type="ORF">I5731_10845</name>
</gene>
<comment type="subcellular location">
    <subcellularLocation>
        <location evidence="1">Cell membrane</location>
        <topology evidence="1">Multi-pass membrane protein</topology>
    </subcellularLocation>
</comment>
<protein>
    <submittedName>
        <fullName evidence="11">Thiol reductant ABC exporter subunit CydD</fullName>
    </submittedName>
</protein>
<dbReference type="InterPro" id="IPR011527">
    <property type="entry name" value="ABC1_TM_dom"/>
</dbReference>
<dbReference type="CDD" id="cd18584">
    <property type="entry name" value="ABC_6TM_AarD_CydD"/>
    <property type="match status" value="1"/>
</dbReference>
<dbReference type="InterPro" id="IPR036640">
    <property type="entry name" value="ABC1_TM_sf"/>
</dbReference>
<evidence type="ECO:0000256" key="5">
    <source>
        <dbReference type="ARBA" id="ARBA00022840"/>
    </source>
</evidence>
<feature type="domain" description="ABC transmembrane type-1" evidence="10">
    <location>
        <begin position="17"/>
        <end position="309"/>
    </location>
</feature>
<dbReference type="PROSITE" id="PS50893">
    <property type="entry name" value="ABC_TRANSPORTER_2"/>
    <property type="match status" value="1"/>
</dbReference>
<dbReference type="PANTHER" id="PTHR24221">
    <property type="entry name" value="ATP-BINDING CASSETTE SUB-FAMILY B"/>
    <property type="match status" value="1"/>
</dbReference>
<feature type="domain" description="ABC transporter" evidence="9">
    <location>
        <begin position="347"/>
        <end position="567"/>
    </location>
</feature>
<comment type="similarity">
    <text evidence="2">Belongs to the ABC transporter superfamily.</text>
</comment>
<dbReference type="GO" id="GO:0140359">
    <property type="term" value="F:ABC-type transporter activity"/>
    <property type="evidence" value="ECO:0007669"/>
    <property type="project" value="InterPro"/>
</dbReference>
<dbReference type="NCBIfam" id="TIGR02857">
    <property type="entry name" value="CydD"/>
    <property type="match status" value="1"/>
</dbReference>
<keyword evidence="3 8" id="KW-0812">Transmembrane</keyword>
<dbReference type="InterPro" id="IPR039421">
    <property type="entry name" value="Type_1_exporter"/>
</dbReference>
<evidence type="ECO:0000256" key="3">
    <source>
        <dbReference type="ARBA" id="ARBA00022692"/>
    </source>
</evidence>
<evidence type="ECO:0000313" key="11">
    <source>
        <dbReference type="EMBL" id="MBH0238322.1"/>
    </source>
</evidence>
<evidence type="ECO:0000256" key="2">
    <source>
        <dbReference type="ARBA" id="ARBA00005417"/>
    </source>
</evidence>
<sequence length="573" mass="58811">MPAAVPPADPATRASRLATLLSVAAALVWIPQAFLLAVALGRALDAETTDPVAAMLWPVAGFLALALLRAGLDAAAHLAATGTAIDAKVALRRRIAATVARWSPADSLRPPAGEIANLAADQIEAIEPYIVRYAPARTRMMVVPLAILAVTFTISWAAGLLLLLAGPIIPVFMSLIGAAARERSERQLGEIGGLTGVLLDRLSGLETLRLFGAVEASARAIADAGERIRSRTMSVLALAFLSSAVLEIFAAIGVGLIAVWVGFSLIGWIDFGTTLWPLTATSGLFVLLLAPEYFQPLRDFAAAYHDKASADAARARVADLVDAPRLSILGSVEGTAGRPARAAPPAVTVTALAVRGATDRAEMLASFDLDVAAGECIAVLGPSGTGKSTLLAAIAGLAPAAGGEIRIDGEAMTADIAQRLRRRMAWVGQDSALFQGSLAANLRFAAAPDVAAAAIDDALALAACGFVGRLPNGLATRIGADGSGLSGGEARRIALARAALGDADLLLADEPTAHLDAETAALVREGLLRLARGRTVIIATHDRTLAALADRVVEIGAPGEPPLAARSALEEPA</sequence>
<reference evidence="11" key="1">
    <citation type="submission" date="2020-12" db="EMBL/GenBank/DDBJ databases">
        <title>Methylobrevis albus sp. nov., isolated from fresh water lack sediment.</title>
        <authorList>
            <person name="Zou Q."/>
        </authorList>
    </citation>
    <scope>NUCLEOTIDE SEQUENCE</scope>
    <source>
        <strain evidence="11">L22</strain>
    </source>
</reference>
<evidence type="ECO:0000313" key="12">
    <source>
        <dbReference type="Proteomes" id="UP000631694"/>
    </source>
</evidence>
<dbReference type="GO" id="GO:0005524">
    <property type="term" value="F:ATP binding"/>
    <property type="evidence" value="ECO:0007669"/>
    <property type="project" value="UniProtKB-KW"/>
</dbReference>
<dbReference type="SMART" id="SM00382">
    <property type="entry name" value="AAA"/>
    <property type="match status" value="1"/>
</dbReference>
<dbReference type="InterPro" id="IPR003439">
    <property type="entry name" value="ABC_transporter-like_ATP-bd"/>
</dbReference>
<dbReference type="GO" id="GO:0034040">
    <property type="term" value="F:ATPase-coupled lipid transmembrane transporter activity"/>
    <property type="evidence" value="ECO:0007669"/>
    <property type="project" value="TreeGrafter"/>
</dbReference>
<dbReference type="Gene3D" id="1.20.1560.10">
    <property type="entry name" value="ABC transporter type 1, transmembrane domain"/>
    <property type="match status" value="1"/>
</dbReference>
<evidence type="ECO:0000256" key="4">
    <source>
        <dbReference type="ARBA" id="ARBA00022741"/>
    </source>
</evidence>
<name>A0A931I0Z3_9HYPH</name>
<dbReference type="GO" id="GO:0016887">
    <property type="term" value="F:ATP hydrolysis activity"/>
    <property type="evidence" value="ECO:0007669"/>
    <property type="project" value="InterPro"/>
</dbReference>
<dbReference type="SUPFAM" id="SSF90123">
    <property type="entry name" value="ABC transporter transmembrane region"/>
    <property type="match status" value="1"/>
</dbReference>